<accession>A0A2R6XNG7</accession>
<organism evidence="1 2">
    <name type="scientific">Marchantia polymorpha</name>
    <name type="common">Common liverwort</name>
    <name type="synonym">Marchantia aquatica</name>
    <dbReference type="NCBI Taxonomy" id="3197"/>
    <lineage>
        <taxon>Eukaryota</taxon>
        <taxon>Viridiplantae</taxon>
        <taxon>Streptophyta</taxon>
        <taxon>Embryophyta</taxon>
        <taxon>Marchantiophyta</taxon>
        <taxon>Marchantiopsida</taxon>
        <taxon>Marchantiidae</taxon>
        <taxon>Marchantiales</taxon>
        <taxon>Marchantiaceae</taxon>
        <taxon>Marchantia</taxon>
    </lineage>
</organism>
<dbReference type="Proteomes" id="UP000244005">
    <property type="component" value="Unassembled WGS sequence"/>
</dbReference>
<protein>
    <submittedName>
        <fullName evidence="1">Uncharacterized protein</fullName>
    </submittedName>
</protein>
<reference evidence="2" key="1">
    <citation type="journal article" date="2017" name="Cell">
        <title>Insights into land plant evolution garnered from the Marchantia polymorpha genome.</title>
        <authorList>
            <person name="Bowman J.L."/>
            <person name="Kohchi T."/>
            <person name="Yamato K.T."/>
            <person name="Jenkins J."/>
            <person name="Shu S."/>
            <person name="Ishizaki K."/>
            <person name="Yamaoka S."/>
            <person name="Nishihama R."/>
            <person name="Nakamura Y."/>
            <person name="Berger F."/>
            <person name="Adam C."/>
            <person name="Aki S.S."/>
            <person name="Althoff F."/>
            <person name="Araki T."/>
            <person name="Arteaga-Vazquez M.A."/>
            <person name="Balasubrmanian S."/>
            <person name="Barry K."/>
            <person name="Bauer D."/>
            <person name="Boehm C.R."/>
            <person name="Briginshaw L."/>
            <person name="Caballero-Perez J."/>
            <person name="Catarino B."/>
            <person name="Chen F."/>
            <person name="Chiyoda S."/>
            <person name="Chovatia M."/>
            <person name="Davies K.M."/>
            <person name="Delmans M."/>
            <person name="Demura T."/>
            <person name="Dierschke T."/>
            <person name="Dolan L."/>
            <person name="Dorantes-Acosta A.E."/>
            <person name="Eklund D.M."/>
            <person name="Florent S.N."/>
            <person name="Flores-Sandoval E."/>
            <person name="Fujiyama A."/>
            <person name="Fukuzawa H."/>
            <person name="Galik B."/>
            <person name="Grimanelli D."/>
            <person name="Grimwood J."/>
            <person name="Grossniklaus U."/>
            <person name="Hamada T."/>
            <person name="Haseloff J."/>
            <person name="Hetherington A.J."/>
            <person name="Higo A."/>
            <person name="Hirakawa Y."/>
            <person name="Hundley H.N."/>
            <person name="Ikeda Y."/>
            <person name="Inoue K."/>
            <person name="Inoue S.I."/>
            <person name="Ishida S."/>
            <person name="Jia Q."/>
            <person name="Kakita M."/>
            <person name="Kanazawa T."/>
            <person name="Kawai Y."/>
            <person name="Kawashima T."/>
            <person name="Kennedy M."/>
            <person name="Kinose K."/>
            <person name="Kinoshita T."/>
            <person name="Kohara Y."/>
            <person name="Koide E."/>
            <person name="Komatsu K."/>
            <person name="Kopischke S."/>
            <person name="Kubo M."/>
            <person name="Kyozuka J."/>
            <person name="Lagercrantz U."/>
            <person name="Lin S.S."/>
            <person name="Lindquist E."/>
            <person name="Lipzen A.M."/>
            <person name="Lu C.W."/>
            <person name="De Luna E."/>
            <person name="Martienssen R.A."/>
            <person name="Minamino N."/>
            <person name="Mizutani M."/>
            <person name="Mizutani M."/>
            <person name="Mochizuki N."/>
            <person name="Monte I."/>
            <person name="Mosher R."/>
            <person name="Nagasaki H."/>
            <person name="Nakagami H."/>
            <person name="Naramoto S."/>
            <person name="Nishitani K."/>
            <person name="Ohtani M."/>
            <person name="Okamoto T."/>
            <person name="Okumura M."/>
            <person name="Phillips J."/>
            <person name="Pollak B."/>
            <person name="Reinders A."/>
            <person name="Rovekamp M."/>
            <person name="Sano R."/>
            <person name="Sawa S."/>
            <person name="Schmid M.W."/>
            <person name="Shirakawa M."/>
            <person name="Solano R."/>
            <person name="Spunde A."/>
            <person name="Suetsugu N."/>
            <person name="Sugano S."/>
            <person name="Sugiyama A."/>
            <person name="Sun R."/>
            <person name="Suzuki Y."/>
            <person name="Takenaka M."/>
            <person name="Takezawa D."/>
            <person name="Tomogane H."/>
            <person name="Tsuzuki M."/>
            <person name="Ueda T."/>
            <person name="Umeda M."/>
            <person name="Ward J.M."/>
            <person name="Watanabe Y."/>
            <person name="Yazaki K."/>
            <person name="Yokoyama R."/>
            <person name="Yoshitake Y."/>
            <person name="Yotsui I."/>
            <person name="Zachgo S."/>
            <person name="Schmutz J."/>
        </authorList>
    </citation>
    <scope>NUCLEOTIDE SEQUENCE [LARGE SCALE GENOMIC DNA]</scope>
    <source>
        <strain evidence="2">Tak-1</strain>
    </source>
</reference>
<name>A0A2R6XNG7_MARPO</name>
<dbReference type="AlphaFoldDB" id="A0A2R6XNG7"/>
<keyword evidence="2" id="KW-1185">Reference proteome</keyword>
<sequence>MLTDGTQLQYCSRAGIGRSQLKQLFTANRGWCQNAEGFRSLHGDEKVAVAYLRFALCHAKAVWLPT</sequence>
<evidence type="ECO:0000313" key="1">
    <source>
        <dbReference type="EMBL" id="PTQ47659.1"/>
    </source>
</evidence>
<dbReference type="Gramene" id="Mp3g01010.1">
    <property type="protein sequence ID" value="Mp3g01010.1.cds1"/>
    <property type="gene ID" value="Mp3g01010"/>
</dbReference>
<dbReference type="EMBL" id="KZ772679">
    <property type="protein sequence ID" value="PTQ47659.1"/>
    <property type="molecule type" value="Genomic_DNA"/>
</dbReference>
<evidence type="ECO:0000313" key="2">
    <source>
        <dbReference type="Proteomes" id="UP000244005"/>
    </source>
</evidence>
<proteinExistence type="predicted"/>
<gene>
    <name evidence="1" type="ORF">MARPO_0007s0097</name>
</gene>